<feature type="region of interest" description="Disordered" evidence="1">
    <location>
        <begin position="119"/>
        <end position="140"/>
    </location>
</feature>
<evidence type="ECO:0000313" key="4">
    <source>
        <dbReference type="Proteomes" id="UP001174136"/>
    </source>
</evidence>
<name>A0AA47M0L3_MERPO</name>
<dbReference type="EMBL" id="JAOPHQ010006546">
    <property type="protein sequence ID" value="KAK0131394.1"/>
    <property type="molecule type" value="Genomic_DNA"/>
</dbReference>
<evidence type="ECO:0000313" key="3">
    <source>
        <dbReference type="EMBL" id="KAK0131394.1"/>
    </source>
</evidence>
<sequence>MGCIPYYTSSQSLILTERQRLVWFFNRLRCIINIITERDIAPGFVFTVPNCAKQSKVAAIKSIVAVIIRLVSCRPSPEGAGATPIALLSYTRDQLLLLRTSDTPAPQLPCELVARRPERGCRRRTRKRGKRGGVRQRLRRRARRPPLPSMLLCNVRSLKNKVEELRVNARYLHEYRESCLLVFTETWLQDDVPVSLVSLDGFSLVRSDRNNNSGKSKGGGICVYINNLWCSQFTTRESVCNPDIELVCLNLRPFYLPREFGNIVLCTAYIPPGGSAAKAANIIAECVHRQLKRTPEAPCFILGDFNHCKLEVTLPGFSQYVNCKTRGKNTLDKCYGNIKNAYTAKVKPPLGSSDHNAVYLIPTYKSLLKSNKPQVKTVSVWNNDSVETLNSCFSCTNWDLFHSLELEEATDTITDYIKFCKDNVLTQKSITMYPNNKSYISKEIKECIVQRNAAFKNGDLLSMKNTQKELNHKLRTARRKEREKFESHCLGMNPKKLWDSMKTMTNMTCGVCVPGKKAADNRKRL</sequence>
<dbReference type="GO" id="GO:0003824">
    <property type="term" value="F:catalytic activity"/>
    <property type="evidence" value="ECO:0007669"/>
    <property type="project" value="InterPro"/>
</dbReference>
<feature type="domain" description="Endonuclease/exonuclease/phosphatase" evidence="2">
    <location>
        <begin position="154"/>
        <end position="337"/>
    </location>
</feature>
<gene>
    <name evidence="3" type="ORF">N1851_033887</name>
</gene>
<dbReference type="InterPro" id="IPR005135">
    <property type="entry name" value="Endo/exonuclease/phosphatase"/>
</dbReference>
<proteinExistence type="predicted"/>
<protein>
    <recommendedName>
        <fullName evidence="2">Endonuclease/exonuclease/phosphatase domain-containing protein</fullName>
    </recommendedName>
</protein>
<dbReference type="AlphaFoldDB" id="A0AA47M0L3"/>
<dbReference type="PANTHER" id="PTHR47510">
    <property type="entry name" value="REVERSE TRANSCRIPTASE DOMAIN-CONTAINING PROTEIN"/>
    <property type="match status" value="1"/>
</dbReference>
<comment type="caution">
    <text evidence="3">The sequence shown here is derived from an EMBL/GenBank/DDBJ whole genome shotgun (WGS) entry which is preliminary data.</text>
</comment>
<evidence type="ECO:0000256" key="1">
    <source>
        <dbReference type="SAM" id="MobiDB-lite"/>
    </source>
</evidence>
<organism evidence="3 4">
    <name type="scientific">Merluccius polli</name>
    <name type="common">Benguela hake</name>
    <name type="synonym">Merluccius cadenati</name>
    <dbReference type="NCBI Taxonomy" id="89951"/>
    <lineage>
        <taxon>Eukaryota</taxon>
        <taxon>Metazoa</taxon>
        <taxon>Chordata</taxon>
        <taxon>Craniata</taxon>
        <taxon>Vertebrata</taxon>
        <taxon>Euteleostomi</taxon>
        <taxon>Actinopterygii</taxon>
        <taxon>Neopterygii</taxon>
        <taxon>Teleostei</taxon>
        <taxon>Neoteleostei</taxon>
        <taxon>Acanthomorphata</taxon>
        <taxon>Zeiogadaria</taxon>
        <taxon>Gadariae</taxon>
        <taxon>Gadiformes</taxon>
        <taxon>Gadoidei</taxon>
        <taxon>Merlucciidae</taxon>
        <taxon>Merluccius</taxon>
    </lineage>
</organism>
<dbReference type="InterPro" id="IPR036691">
    <property type="entry name" value="Endo/exonu/phosph_ase_sf"/>
</dbReference>
<dbReference type="PANTHER" id="PTHR47510:SF3">
    <property type="entry name" value="ENDO_EXONUCLEASE_PHOSPHATASE DOMAIN-CONTAINING PROTEIN"/>
    <property type="match status" value="1"/>
</dbReference>
<dbReference type="Pfam" id="PF03372">
    <property type="entry name" value="Exo_endo_phos"/>
    <property type="match status" value="1"/>
</dbReference>
<dbReference type="SUPFAM" id="SSF56219">
    <property type="entry name" value="DNase I-like"/>
    <property type="match status" value="1"/>
</dbReference>
<evidence type="ECO:0000259" key="2">
    <source>
        <dbReference type="Pfam" id="PF03372"/>
    </source>
</evidence>
<feature type="compositionally biased region" description="Basic residues" evidence="1">
    <location>
        <begin position="121"/>
        <end position="140"/>
    </location>
</feature>
<dbReference type="Gene3D" id="3.60.10.10">
    <property type="entry name" value="Endonuclease/exonuclease/phosphatase"/>
    <property type="match status" value="1"/>
</dbReference>
<keyword evidence="4" id="KW-1185">Reference proteome</keyword>
<accession>A0AA47M0L3</accession>
<reference evidence="3" key="1">
    <citation type="journal article" date="2023" name="Front. Mar. Sci.">
        <title>A new Merluccius polli reference genome to investigate the effects of global change in West African waters.</title>
        <authorList>
            <person name="Mateo J.L."/>
            <person name="Blanco-Fernandez C."/>
            <person name="Garcia-Vazquez E."/>
            <person name="Machado-Schiaffino G."/>
        </authorList>
    </citation>
    <scope>NUCLEOTIDE SEQUENCE</scope>
    <source>
        <strain evidence="3">C29</strain>
        <tissue evidence="3">Fin</tissue>
    </source>
</reference>
<dbReference type="Proteomes" id="UP001174136">
    <property type="component" value="Unassembled WGS sequence"/>
</dbReference>